<dbReference type="Proteomes" id="UP000002505">
    <property type="component" value="Chromosome"/>
</dbReference>
<dbReference type="PANTHER" id="PTHR18640:SF5">
    <property type="entry name" value="SODIUM_BILE ACID COTRANSPORTER 7"/>
    <property type="match status" value="1"/>
</dbReference>
<feature type="transmembrane region" description="Helical" evidence="1">
    <location>
        <begin position="15"/>
        <end position="34"/>
    </location>
</feature>
<keyword evidence="1" id="KW-1133">Transmembrane helix</keyword>
<dbReference type="InterPro" id="IPR038770">
    <property type="entry name" value="Na+/solute_symporter_sf"/>
</dbReference>
<dbReference type="PIRSF" id="PIRSF026166">
    <property type="entry name" value="UCP026166"/>
    <property type="match status" value="1"/>
</dbReference>
<proteinExistence type="predicted"/>
<feature type="transmembrane region" description="Helical" evidence="1">
    <location>
        <begin position="40"/>
        <end position="59"/>
    </location>
</feature>
<feature type="transmembrane region" description="Helical" evidence="1">
    <location>
        <begin position="110"/>
        <end position="132"/>
    </location>
</feature>
<sequence length="341" mass="35394">MGKMRARSGSARRRFGWVDPFVVLLLATLAVAALWPPRGWAGPVLSTAAGIAVGLQFFISGLRLPPSAALQGVKAWRPHLVIVAFSFAAFPLLGLGVAAGSSWFLSRELVAGLLFLTMLPTAVQTATTFTGIAGGNTALAVCAASISNLLGVVATPLLAALILGSFGGLHADAVLKIALQIFAPFVAGQLLHRPLARWTVRRAKPLKVVDRSAILMVVYGAFGAAVAGGLWQQIPFAQLAMTAGICAGLLALVLSATSLTARRLGFERADATAVLFCGSQKSLASGLPLSAILFQGPLAGVVILPVIMYHAMQLIVCAAIARRLAKRAEQADTKAPLDAFA</sequence>
<dbReference type="AlphaFoldDB" id="B8HE81"/>
<dbReference type="RefSeq" id="WP_015936339.1">
    <property type="nucleotide sequence ID" value="NC_011886.1"/>
</dbReference>
<dbReference type="Gene3D" id="1.20.1530.20">
    <property type="match status" value="1"/>
</dbReference>
<keyword evidence="3" id="KW-1185">Reference proteome</keyword>
<dbReference type="Pfam" id="PF13593">
    <property type="entry name" value="SBF_like"/>
    <property type="match status" value="1"/>
</dbReference>
<dbReference type="eggNOG" id="COG0385">
    <property type="taxonomic scope" value="Bacteria"/>
</dbReference>
<keyword evidence="1" id="KW-0472">Membrane</keyword>
<accession>B8HE81</accession>
<organism evidence="2 3">
    <name type="scientific">Pseudarthrobacter chlorophenolicus (strain ATCC 700700 / DSM 12829 / CIP 107037 / JCM 12360 / KCTC 9906 / NCIMB 13794 / A6)</name>
    <name type="common">Arthrobacter chlorophenolicus</name>
    <dbReference type="NCBI Taxonomy" id="452863"/>
    <lineage>
        <taxon>Bacteria</taxon>
        <taxon>Bacillati</taxon>
        <taxon>Actinomycetota</taxon>
        <taxon>Actinomycetes</taxon>
        <taxon>Micrococcales</taxon>
        <taxon>Micrococcaceae</taxon>
        <taxon>Pseudarthrobacter</taxon>
    </lineage>
</organism>
<feature type="transmembrane region" description="Helical" evidence="1">
    <location>
        <begin position="237"/>
        <end position="261"/>
    </location>
</feature>
<dbReference type="InterPro" id="IPR016833">
    <property type="entry name" value="Put_Na-Bile_cotransptr"/>
</dbReference>
<feature type="transmembrane region" description="Helical" evidence="1">
    <location>
        <begin position="300"/>
        <end position="321"/>
    </location>
</feature>
<dbReference type="EMBL" id="CP001341">
    <property type="protein sequence ID" value="ACL39116.1"/>
    <property type="molecule type" value="Genomic_DNA"/>
</dbReference>
<evidence type="ECO:0000256" key="1">
    <source>
        <dbReference type="SAM" id="Phobius"/>
    </source>
</evidence>
<dbReference type="PANTHER" id="PTHR18640">
    <property type="entry name" value="SOLUTE CARRIER FAMILY 10 MEMBER 7"/>
    <property type="match status" value="1"/>
</dbReference>
<dbReference type="HOGENOM" id="CLU_039013_1_0_11"/>
<dbReference type="GO" id="GO:0005886">
    <property type="term" value="C:plasma membrane"/>
    <property type="evidence" value="ECO:0007669"/>
    <property type="project" value="TreeGrafter"/>
</dbReference>
<feature type="transmembrane region" description="Helical" evidence="1">
    <location>
        <begin position="80"/>
        <end position="104"/>
    </location>
</feature>
<feature type="transmembrane region" description="Helical" evidence="1">
    <location>
        <begin position="139"/>
        <end position="167"/>
    </location>
</feature>
<name>B8HE81_PSECP</name>
<feature type="transmembrane region" description="Helical" evidence="1">
    <location>
        <begin position="273"/>
        <end position="294"/>
    </location>
</feature>
<protein>
    <submittedName>
        <fullName evidence="2">Bile acid:sodium symporter</fullName>
    </submittedName>
</protein>
<evidence type="ECO:0000313" key="2">
    <source>
        <dbReference type="EMBL" id="ACL39116.1"/>
    </source>
</evidence>
<gene>
    <name evidence="2" type="ordered locus">Achl_1125</name>
</gene>
<dbReference type="STRING" id="452863.Achl_1125"/>
<feature type="transmembrane region" description="Helical" evidence="1">
    <location>
        <begin position="173"/>
        <end position="191"/>
    </location>
</feature>
<reference evidence="2" key="1">
    <citation type="submission" date="2009-01" db="EMBL/GenBank/DDBJ databases">
        <title>Complete sequence of chromosome of Arthrobacter chlorophenolicus A6.</title>
        <authorList>
            <consortium name="US DOE Joint Genome Institute"/>
            <person name="Lucas S."/>
            <person name="Copeland A."/>
            <person name="Lapidus A."/>
            <person name="Glavina del Rio T."/>
            <person name="Tice H."/>
            <person name="Bruce D."/>
            <person name="Goodwin L."/>
            <person name="Pitluck S."/>
            <person name="Goltsman E."/>
            <person name="Clum A."/>
            <person name="Larimer F."/>
            <person name="Land M."/>
            <person name="Hauser L."/>
            <person name="Kyrpides N."/>
            <person name="Mikhailova N."/>
            <person name="Jansson J."/>
            <person name="Richardson P."/>
        </authorList>
    </citation>
    <scope>NUCLEOTIDE SEQUENCE [LARGE SCALE GENOMIC DNA]</scope>
    <source>
        <strain evidence="2">A6</strain>
    </source>
</reference>
<dbReference type="KEGG" id="ach:Achl_1125"/>
<feature type="transmembrane region" description="Helical" evidence="1">
    <location>
        <begin position="212"/>
        <end position="231"/>
    </location>
</feature>
<evidence type="ECO:0000313" key="3">
    <source>
        <dbReference type="Proteomes" id="UP000002505"/>
    </source>
</evidence>
<keyword evidence="1" id="KW-0812">Transmembrane</keyword>